<evidence type="ECO:0000259" key="13">
    <source>
        <dbReference type="Pfam" id="PF02878"/>
    </source>
</evidence>
<dbReference type="Proteomes" id="UP000183995">
    <property type="component" value="Unassembled WGS sequence"/>
</dbReference>
<dbReference type="GO" id="GO:0005975">
    <property type="term" value="P:carbohydrate metabolic process"/>
    <property type="evidence" value="ECO:0007669"/>
    <property type="project" value="InterPro"/>
</dbReference>
<dbReference type="GO" id="GO:0008966">
    <property type="term" value="F:phosphoglucosamine mutase activity"/>
    <property type="evidence" value="ECO:0007669"/>
    <property type="project" value="UniProtKB-UniRule"/>
</dbReference>
<dbReference type="InterPro" id="IPR005845">
    <property type="entry name" value="A-D-PHexomutase_a/b/a-II"/>
</dbReference>
<dbReference type="GO" id="GO:0000287">
    <property type="term" value="F:magnesium ion binding"/>
    <property type="evidence" value="ECO:0007669"/>
    <property type="project" value="UniProtKB-UniRule"/>
</dbReference>
<evidence type="ECO:0000256" key="5">
    <source>
        <dbReference type="ARBA" id="ARBA00023235"/>
    </source>
</evidence>
<keyword evidence="3 9" id="KW-0479">Metal-binding</keyword>
<evidence type="ECO:0000256" key="11">
    <source>
        <dbReference type="RuleBase" id="RU004327"/>
    </source>
</evidence>
<feature type="binding site" evidence="9">
    <location>
        <position position="245"/>
    </location>
    <ligand>
        <name>Mg(2+)</name>
        <dbReference type="ChEBI" id="CHEBI:18420"/>
    </ligand>
</feature>
<dbReference type="InterPro" id="IPR036900">
    <property type="entry name" value="A-D-PHexomutase_C_sf"/>
</dbReference>
<feature type="binding site" evidence="9">
    <location>
        <position position="243"/>
    </location>
    <ligand>
        <name>Mg(2+)</name>
        <dbReference type="ChEBI" id="CHEBI:18420"/>
    </ligand>
</feature>
<feature type="active site" description="Phosphoserine intermediate" evidence="9">
    <location>
        <position position="101"/>
    </location>
</feature>
<dbReference type="Pfam" id="PF02879">
    <property type="entry name" value="PGM_PMM_II"/>
    <property type="match status" value="1"/>
</dbReference>
<dbReference type="GO" id="GO:0005829">
    <property type="term" value="C:cytosol"/>
    <property type="evidence" value="ECO:0007669"/>
    <property type="project" value="TreeGrafter"/>
</dbReference>
<dbReference type="EMBL" id="FQXV01000001">
    <property type="protein sequence ID" value="SHH62054.1"/>
    <property type="molecule type" value="Genomic_DNA"/>
</dbReference>
<evidence type="ECO:0000256" key="8">
    <source>
        <dbReference type="ARBA" id="ARBA00068193"/>
    </source>
</evidence>
<dbReference type="Pfam" id="PF02880">
    <property type="entry name" value="PGM_PMM_III"/>
    <property type="match status" value="1"/>
</dbReference>
<comment type="cofactor">
    <cofactor evidence="9">
        <name>Mg(2+)</name>
        <dbReference type="ChEBI" id="CHEBI:18420"/>
    </cofactor>
    <text evidence="9">Binds 1 Mg(2+) ion per subunit.</text>
</comment>
<keyword evidence="4 9" id="KW-0460">Magnesium</keyword>
<feature type="domain" description="Alpha-D-phosphohexomutase alpha/beta/alpha" evidence="15">
    <location>
        <begin position="258"/>
        <end position="367"/>
    </location>
</feature>
<evidence type="ECO:0000256" key="10">
    <source>
        <dbReference type="RuleBase" id="RU004326"/>
    </source>
</evidence>
<dbReference type="STRING" id="1123282.SAMN02745823_00510"/>
<evidence type="ECO:0000256" key="3">
    <source>
        <dbReference type="ARBA" id="ARBA00022723"/>
    </source>
</evidence>
<comment type="PTM">
    <text evidence="9">Activated by phosphorylation.</text>
</comment>
<dbReference type="AlphaFoldDB" id="A0A1M5UGB3"/>
<feature type="modified residue" description="Phosphoserine" evidence="9">
    <location>
        <position position="101"/>
    </location>
</feature>
<reference evidence="16 17" key="1">
    <citation type="submission" date="2016-11" db="EMBL/GenBank/DDBJ databases">
        <authorList>
            <person name="Jaros S."/>
            <person name="Januszkiewicz K."/>
            <person name="Wedrychowicz H."/>
        </authorList>
    </citation>
    <scope>NUCLEOTIDE SEQUENCE [LARGE SCALE GENOMIC DNA]</scope>
    <source>
        <strain evidence="16 17">DSM 10068</strain>
    </source>
</reference>
<dbReference type="InterPro" id="IPR005843">
    <property type="entry name" value="A-D-PHexomutase_C"/>
</dbReference>
<dbReference type="PANTHER" id="PTHR42946:SF1">
    <property type="entry name" value="PHOSPHOGLUCOMUTASE (ALPHA-D-GLUCOSE-1,6-BISPHOSPHATE-DEPENDENT)"/>
    <property type="match status" value="1"/>
</dbReference>
<dbReference type="InterPro" id="IPR006352">
    <property type="entry name" value="GlmM_bact"/>
</dbReference>
<dbReference type="PANTHER" id="PTHR42946">
    <property type="entry name" value="PHOSPHOHEXOSE MUTASE"/>
    <property type="match status" value="1"/>
</dbReference>
<feature type="binding site" description="via phosphate group" evidence="9">
    <location>
        <position position="101"/>
    </location>
    <ligand>
        <name>Mg(2+)</name>
        <dbReference type="ChEBI" id="CHEBI:18420"/>
    </ligand>
</feature>
<dbReference type="InterPro" id="IPR016066">
    <property type="entry name" value="A-D-PHexomutase_CS"/>
</dbReference>
<dbReference type="InterPro" id="IPR016055">
    <property type="entry name" value="A-D-PHexomutase_a/b/a-I/II/III"/>
</dbReference>
<dbReference type="InterPro" id="IPR005844">
    <property type="entry name" value="A-D-PHexomutase_a/b/a-I"/>
</dbReference>
<dbReference type="PROSITE" id="PS00710">
    <property type="entry name" value="PGM_PMM"/>
    <property type="match status" value="1"/>
</dbReference>
<dbReference type="PRINTS" id="PR00509">
    <property type="entry name" value="PGMPMM"/>
</dbReference>
<dbReference type="FunFam" id="3.40.120.10:FF:000001">
    <property type="entry name" value="Phosphoglucosamine mutase"/>
    <property type="match status" value="1"/>
</dbReference>
<evidence type="ECO:0000259" key="15">
    <source>
        <dbReference type="Pfam" id="PF02880"/>
    </source>
</evidence>
<sequence length="449" mass="47104">MGKYFGTDGIRGVVNETLDAQLAYKVGCAAATVLLNGQEKRPLILIGKDTRISSDMLEAALIAGICSGGADVMPLGVLPTPAVAYLTVRLEAQMGIVISASHNPFEHNGIKIFNGQGYKLPDALEERIERMIDGAEPCLVKTHGGLGRVISDDGRGAEMYIDYLAGAVGGEIRGLRVAIDCANGAASETAGRLFSKFGIDFELLHDHPNGVNINDGCGSTHIDSLCRIVTAGGFDLGLAFDGDADRCLCVDEKGEVVDGDKMMAIMGLAMKERGALKNNAIVATVMSNIGFHEFAGKNGIELLCAAVGDRNVLELMLERGCNLGGEQSGHIIFLDDATTGDGQLAAVRFLSVVSASMKAVSALAGAVPQYPQVLQNAKITGGNAAKDAIMSSPRLKEAVAQEEKRLGGTGRILVRPSGTEALIRVMVEAKTEETASEAASKLINMIKSL</sequence>
<dbReference type="Gene3D" id="3.30.310.50">
    <property type="entry name" value="Alpha-D-phosphohexomutase, C-terminal domain"/>
    <property type="match status" value="1"/>
</dbReference>
<feature type="domain" description="Alpha-D-phosphohexomutase alpha/beta/alpha" evidence="13">
    <location>
        <begin position="3"/>
        <end position="134"/>
    </location>
</feature>
<evidence type="ECO:0000256" key="9">
    <source>
        <dbReference type="HAMAP-Rule" id="MF_01554"/>
    </source>
</evidence>
<dbReference type="SUPFAM" id="SSF55957">
    <property type="entry name" value="Phosphoglucomutase, C-terminal domain"/>
    <property type="match status" value="1"/>
</dbReference>
<dbReference type="InterPro" id="IPR005846">
    <property type="entry name" value="A-D-PHexomutase_a/b/a-III"/>
</dbReference>
<dbReference type="GO" id="GO:0009252">
    <property type="term" value="P:peptidoglycan biosynthetic process"/>
    <property type="evidence" value="ECO:0007669"/>
    <property type="project" value="TreeGrafter"/>
</dbReference>
<dbReference type="FunFam" id="3.40.120.10:FF:000002">
    <property type="entry name" value="Phosphoglucosamine mutase"/>
    <property type="match status" value="1"/>
</dbReference>
<protein>
    <recommendedName>
        <fullName evidence="8 9">Phosphoglucosamine mutase</fullName>
        <ecNumber evidence="7 9">5.4.2.10</ecNumber>
    </recommendedName>
</protein>
<feature type="domain" description="Alpha-D-phosphohexomutase C-terminal" evidence="12">
    <location>
        <begin position="386"/>
        <end position="441"/>
    </location>
</feature>
<name>A0A1M5UGB3_9FIRM</name>
<dbReference type="CDD" id="cd05802">
    <property type="entry name" value="GlmM"/>
    <property type="match status" value="1"/>
</dbReference>
<dbReference type="EC" id="5.4.2.10" evidence="7 9"/>
<evidence type="ECO:0000256" key="4">
    <source>
        <dbReference type="ARBA" id="ARBA00022842"/>
    </source>
</evidence>
<comment type="similarity">
    <text evidence="1 9 10">Belongs to the phosphohexose mutase family.</text>
</comment>
<comment type="function">
    <text evidence="9 11">Catalyzes the conversion of glucosamine-6-phosphate to glucosamine-1-phosphate.</text>
</comment>
<dbReference type="InterPro" id="IPR050060">
    <property type="entry name" value="Phosphoglucosamine_mutase"/>
</dbReference>
<dbReference type="OrthoDB" id="9806956at2"/>
<dbReference type="RefSeq" id="WP_073076046.1">
    <property type="nucleotide sequence ID" value="NZ_FQXV01000001.1"/>
</dbReference>
<dbReference type="GO" id="GO:0006048">
    <property type="term" value="P:UDP-N-acetylglucosamine biosynthetic process"/>
    <property type="evidence" value="ECO:0007669"/>
    <property type="project" value="TreeGrafter"/>
</dbReference>
<feature type="domain" description="Alpha-D-phosphohexomutase alpha/beta/alpha" evidence="14">
    <location>
        <begin position="159"/>
        <end position="254"/>
    </location>
</feature>
<feature type="binding site" evidence="9">
    <location>
        <position position="241"/>
    </location>
    <ligand>
        <name>Mg(2+)</name>
        <dbReference type="ChEBI" id="CHEBI:18420"/>
    </ligand>
</feature>
<gene>
    <name evidence="9" type="primary">glmM</name>
    <name evidence="16" type="ORF">SAMN02745823_00510</name>
</gene>
<organism evidence="16 17">
    <name type="scientific">Sporobacter termitidis DSM 10068</name>
    <dbReference type="NCBI Taxonomy" id="1123282"/>
    <lineage>
        <taxon>Bacteria</taxon>
        <taxon>Bacillati</taxon>
        <taxon>Bacillota</taxon>
        <taxon>Clostridia</taxon>
        <taxon>Eubacteriales</taxon>
        <taxon>Oscillospiraceae</taxon>
        <taxon>Sporobacter</taxon>
    </lineage>
</organism>
<dbReference type="GO" id="GO:0004615">
    <property type="term" value="F:phosphomannomutase activity"/>
    <property type="evidence" value="ECO:0007669"/>
    <property type="project" value="TreeGrafter"/>
</dbReference>
<evidence type="ECO:0000259" key="12">
    <source>
        <dbReference type="Pfam" id="PF00408"/>
    </source>
</evidence>
<keyword evidence="17" id="KW-1185">Reference proteome</keyword>
<evidence type="ECO:0000256" key="2">
    <source>
        <dbReference type="ARBA" id="ARBA00022553"/>
    </source>
</evidence>
<evidence type="ECO:0000256" key="1">
    <source>
        <dbReference type="ARBA" id="ARBA00010231"/>
    </source>
</evidence>
<comment type="catalytic activity">
    <reaction evidence="6 9 11">
        <text>alpha-D-glucosamine 1-phosphate = D-glucosamine 6-phosphate</text>
        <dbReference type="Rhea" id="RHEA:23424"/>
        <dbReference type="ChEBI" id="CHEBI:58516"/>
        <dbReference type="ChEBI" id="CHEBI:58725"/>
        <dbReference type="EC" id="5.4.2.10"/>
    </reaction>
</comment>
<dbReference type="NCBIfam" id="TIGR01455">
    <property type="entry name" value="glmM"/>
    <property type="match status" value="1"/>
</dbReference>
<dbReference type="InterPro" id="IPR005841">
    <property type="entry name" value="Alpha-D-phosphohexomutase_SF"/>
</dbReference>
<proteinExistence type="inferred from homology"/>
<dbReference type="Gene3D" id="3.40.120.10">
    <property type="entry name" value="Alpha-D-Glucose-1,6-Bisphosphate, subunit A, domain 3"/>
    <property type="match status" value="3"/>
</dbReference>
<dbReference type="HAMAP" id="MF_01554_B">
    <property type="entry name" value="GlmM_B"/>
    <property type="match status" value="1"/>
</dbReference>
<dbReference type="SUPFAM" id="SSF53738">
    <property type="entry name" value="Phosphoglucomutase, first 3 domains"/>
    <property type="match status" value="3"/>
</dbReference>
<keyword evidence="2 9" id="KW-0597">Phosphoprotein</keyword>
<evidence type="ECO:0000256" key="6">
    <source>
        <dbReference type="ARBA" id="ARBA00050364"/>
    </source>
</evidence>
<dbReference type="Pfam" id="PF00408">
    <property type="entry name" value="PGM_PMM_IV"/>
    <property type="match status" value="1"/>
</dbReference>
<evidence type="ECO:0000313" key="16">
    <source>
        <dbReference type="EMBL" id="SHH62054.1"/>
    </source>
</evidence>
<evidence type="ECO:0000259" key="14">
    <source>
        <dbReference type="Pfam" id="PF02879"/>
    </source>
</evidence>
<evidence type="ECO:0000256" key="7">
    <source>
        <dbReference type="ARBA" id="ARBA00066330"/>
    </source>
</evidence>
<evidence type="ECO:0000313" key="17">
    <source>
        <dbReference type="Proteomes" id="UP000183995"/>
    </source>
</evidence>
<dbReference type="Pfam" id="PF02878">
    <property type="entry name" value="PGM_PMM_I"/>
    <property type="match status" value="1"/>
</dbReference>
<keyword evidence="5 9" id="KW-0413">Isomerase</keyword>
<dbReference type="FunFam" id="3.30.310.50:FF:000001">
    <property type="entry name" value="Phosphoglucosamine mutase"/>
    <property type="match status" value="1"/>
</dbReference>
<accession>A0A1M5UGB3</accession>